<organism evidence="1 2">
    <name type="scientific">Escherichia coli</name>
    <dbReference type="NCBI Taxonomy" id="562"/>
    <lineage>
        <taxon>Bacteria</taxon>
        <taxon>Pseudomonadati</taxon>
        <taxon>Pseudomonadota</taxon>
        <taxon>Gammaproteobacteria</taxon>
        <taxon>Enterobacterales</taxon>
        <taxon>Enterobacteriaceae</taxon>
        <taxon>Escherichia</taxon>
    </lineage>
</organism>
<name>A0A5C9AFS0_ECOLX</name>
<comment type="caution">
    <text evidence="1">The sequence shown here is derived from an EMBL/GenBank/DDBJ whole genome shotgun (WGS) entry which is preliminary data.</text>
</comment>
<dbReference type="AlphaFoldDB" id="A0A5C9AFS0"/>
<evidence type="ECO:0000313" key="2">
    <source>
        <dbReference type="Proteomes" id="UP000321461"/>
    </source>
</evidence>
<dbReference type="EMBL" id="VSBS01001202">
    <property type="protein sequence ID" value="TXS98982.1"/>
    <property type="molecule type" value="Genomic_DNA"/>
</dbReference>
<gene>
    <name evidence="1" type="ORF">FWK02_25180</name>
</gene>
<proteinExistence type="predicted"/>
<reference evidence="1 2" key="1">
    <citation type="submission" date="2019-08" db="EMBL/GenBank/DDBJ databases">
        <title>Whole genome analysis of cultivated E. coli strains isolated from CD patients and healthy donors.</title>
        <authorList>
            <person name="Siniagina M.N."/>
            <person name="Markelova M.I."/>
            <person name="Laikov A.V."/>
            <person name="Boulygina E.A."/>
            <person name="Khusnutdinova D.R."/>
            <person name="Kharchenko A."/>
            <person name="Grigoryeva T.V."/>
        </authorList>
    </citation>
    <scope>NUCLEOTIDE SEQUENCE [LARGE SCALE GENOMIC DNA]</scope>
    <source>
        <strain evidence="1 2">3_77_5</strain>
    </source>
</reference>
<dbReference type="Proteomes" id="UP000321461">
    <property type="component" value="Unassembled WGS sequence"/>
</dbReference>
<sequence length="23" mass="2705">TVPAYKEMSMYQLLVISQDHLTH</sequence>
<accession>A0A5C9AFS0</accession>
<feature type="non-terminal residue" evidence="1">
    <location>
        <position position="1"/>
    </location>
</feature>
<protein>
    <submittedName>
        <fullName evidence="1">Invasion protein</fullName>
    </submittedName>
</protein>
<evidence type="ECO:0000313" key="1">
    <source>
        <dbReference type="EMBL" id="TXS98982.1"/>
    </source>
</evidence>